<dbReference type="InterPro" id="IPR008978">
    <property type="entry name" value="HSP20-like_chaperone"/>
</dbReference>
<dbReference type="EMBL" id="QPKB01000005">
    <property type="protein sequence ID" value="RWR85617.1"/>
    <property type="molecule type" value="Genomic_DNA"/>
</dbReference>
<dbReference type="Pfam" id="PF17886">
    <property type="entry name" value="ArsA_HSP20"/>
    <property type="match status" value="1"/>
</dbReference>
<feature type="domain" description="ArsA HSP20-like" evidence="4">
    <location>
        <begin position="387"/>
        <end position="446"/>
    </location>
</feature>
<evidence type="ECO:0000259" key="4">
    <source>
        <dbReference type="Pfam" id="PF17886"/>
    </source>
</evidence>
<dbReference type="InterPro" id="IPR053262">
    <property type="entry name" value="ArsA_ATPase-like"/>
</dbReference>
<evidence type="ECO:0000259" key="3">
    <source>
        <dbReference type="Pfam" id="PF02374"/>
    </source>
</evidence>
<dbReference type="AlphaFoldDB" id="A0A443P4C9"/>
<dbReference type="CDD" id="cd02035">
    <property type="entry name" value="ArsA"/>
    <property type="match status" value="1"/>
</dbReference>
<feature type="region of interest" description="Disordered" evidence="2">
    <location>
        <begin position="1"/>
        <end position="21"/>
    </location>
</feature>
<evidence type="ECO:0000313" key="5">
    <source>
        <dbReference type="EMBL" id="RWR85617.1"/>
    </source>
</evidence>
<feature type="domain" description="ArsA/GET3 Anion-transporting ATPase-like" evidence="3">
    <location>
        <begin position="53"/>
        <end position="236"/>
    </location>
</feature>
<sequence length="448" mass="49059">MASAHTLFPPPPPPSSSFLLQRNPNLIHSRRPIRRRTPSPITATAADLRQKQTKLVTFLGKGGSGKTTSALLAAQYYAKTGLRTCLLIHSQDPTVEHLIGCKIGNSPTLCNDNLSVVRLETTKMLLDPLDRLKKADARLNLTQGCLKGCVVGEELGVLPGMDSIFSAIAIEKLVGFHQGIVGERNYPQEKFDVIVYDGISSDETLRTIGAAGRARWYLKYLRNMAEKTDLGRLTSPSIIKLADESLRLYSGSQVNGRSSAEIWDDLDKILENITAAYAKPTKFSCYLMMDPSNPATVTSALRFWGCAIQAGVQISGAFGFASQSSIASSDVAKNKISPLPFALMPYISTHSSVDWDETLKFLGKDAHNLLTASSYIQSSVKFNPAEKSVNLFMPGFDKSEIKLYQYRGGSELLVEAGDQRRVVRLPPNMQGKVVGAKFIERSLVISLR</sequence>
<name>A0A443P4C9_9MAGN</name>
<evidence type="ECO:0000256" key="2">
    <source>
        <dbReference type="SAM" id="MobiDB-lite"/>
    </source>
</evidence>
<dbReference type="PANTHER" id="PTHR43868">
    <property type="entry name" value="OS02G0711200 PROTEIN"/>
    <property type="match status" value="1"/>
</dbReference>
<gene>
    <name evidence="5" type="ORF">CKAN_01448800</name>
</gene>
<dbReference type="PANTHER" id="PTHR43868:SF1">
    <property type="entry name" value="P-LOOP CONTAINING NUCLEOSIDE TRIPHOSPHATE HYDROLASES SUPERFAMILY PROTEIN"/>
    <property type="match status" value="1"/>
</dbReference>
<dbReference type="Pfam" id="PF02374">
    <property type="entry name" value="ArsA_ATPase"/>
    <property type="match status" value="1"/>
</dbReference>
<dbReference type="STRING" id="337451.A0A443P4C9"/>
<dbReference type="OrthoDB" id="1909609at2759"/>
<dbReference type="Proteomes" id="UP000283530">
    <property type="component" value="Unassembled WGS sequence"/>
</dbReference>
<dbReference type="InterPro" id="IPR040612">
    <property type="entry name" value="ArsA_HSP20-like"/>
</dbReference>
<dbReference type="InterPro" id="IPR027417">
    <property type="entry name" value="P-loop_NTPase"/>
</dbReference>
<comment type="caution">
    <text evidence="5">The sequence shown here is derived from an EMBL/GenBank/DDBJ whole genome shotgun (WGS) entry which is preliminary data.</text>
</comment>
<protein>
    <submittedName>
        <fullName evidence="5">Arsenical pump ATPase</fullName>
    </submittedName>
</protein>
<accession>A0A443P4C9</accession>
<proteinExistence type="inferred from homology"/>
<evidence type="ECO:0000313" key="6">
    <source>
        <dbReference type="Proteomes" id="UP000283530"/>
    </source>
</evidence>
<comment type="similarity">
    <text evidence="1">Belongs to the arsA ATPase family.</text>
</comment>
<dbReference type="SUPFAM" id="SSF52540">
    <property type="entry name" value="P-loop containing nucleoside triphosphate hydrolases"/>
    <property type="match status" value="1"/>
</dbReference>
<dbReference type="Gene3D" id="2.60.40.790">
    <property type="match status" value="1"/>
</dbReference>
<organism evidence="5 6">
    <name type="scientific">Cinnamomum micranthum f. kanehirae</name>
    <dbReference type="NCBI Taxonomy" id="337451"/>
    <lineage>
        <taxon>Eukaryota</taxon>
        <taxon>Viridiplantae</taxon>
        <taxon>Streptophyta</taxon>
        <taxon>Embryophyta</taxon>
        <taxon>Tracheophyta</taxon>
        <taxon>Spermatophyta</taxon>
        <taxon>Magnoliopsida</taxon>
        <taxon>Magnoliidae</taxon>
        <taxon>Laurales</taxon>
        <taxon>Lauraceae</taxon>
        <taxon>Cinnamomum</taxon>
    </lineage>
</organism>
<dbReference type="Gene3D" id="3.40.50.300">
    <property type="entry name" value="P-loop containing nucleotide triphosphate hydrolases"/>
    <property type="match status" value="1"/>
</dbReference>
<keyword evidence="6" id="KW-1185">Reference proteome</keyword>
<dbReference type="InterPro" id="IPR025723">
    <property type="entry name" value="ArsA/GET3_ATPase-like"/>
</dbReference>
<evidence type="ECO:0000256" key="1">
    <source>
        <dbReference type="ARBA" id="ARBA00011040"/>
    </source>
</evidence>
<reference evidence="5 6" key="1">
    <citation type="journal article" date="2019" name="Nat. Plants">
        <title>Stout camphor tree genome fills gaps in understanding of flowering plant genome evolution.</title>
        <authorList>
            <person name="Chaw S.M."/>
            <person name="Liu Y.C."/>
            <person name="Wu Y.W."/>
            <person name="Wang H.Y."/>
            <person name="Lin C.I."/>
            <person name="Wu C.S."/>
            <person name="Ke H.M."/>
            <person name="Chang L.Y."/>
            <person name="Hsu C.Y."/>
            <person name="Yang H.T."/>
            <person name="Sudianto E."/>
            <person name="Hsu M.H."/>
            <person name="Wu K.P."/>
            <person name="Wang L.N."/>
            <person name="Leebens-Mack J.H."/>
            <person name="Tsai I.J."/>
        </authorList>
    </citation>
    <scope>NUCLEOTIDE SEQUENCE [LARGE SCALE GENOMIC DNA]</scope>
    <source>
        <strain evidence="6">cv. Chaw 1501</strain>
        <tissue evidence="5">Young leaves</tissue>
    </source>
</reference>